<dbReference type="EMBL" id="BLXT01001716">
    <property type="protein sequence ID" value="GFN87568.1"/>
    <property type="molecule type" value="Genomic_DNA"/>
</dbReference>
<evidence type="ECO:0000313" key="3">
    <source>
        <dbReference type="Proteomes" id="UP000735302"/>
    </source>
</evidence>
<name>A0AAV3YWY7_9GAST</name>
<reference evidence="2 3" key="1">
    <citation type="journal article" date="2021" name="Elife">
        <title>Chloroplast acquisition without the gene transfer in kleptoplastic sea slugs, Plakobranchus ocellatus.</title>
        <authorList>
            <person name="Maeda T."/>
            <person name="Takahashi S."/>
            <person name="Yoshida T."/>
            <person name="Shimamura S."/>
            <person name="Takaki Y."/>
            <person name="Nagai Y."/>
            <person name="Toyoda A."/>
            <person name="Suzuki Y."/>
            <person name="Arimoto A."/>
            <person name="Ishii H."/>
            <person name="Satoh N."/>
            <person name="Nishiyama T."/>
            <person name="Hasebe M."/>
            <person name="Maruyama T."/>
            <person name="Minagawa J."/>
            <person name="Obokata J."/>
            <person name="Shigenobu S."/>
        </authorList>
    </citation>
    <scope>NUCLEOTIDE SEQUENCE [LARGE SCALE GENOMIC DNA]</scope>
</reference>
<organism evidence="2 3">
    <name type="scientific">Plakobranchus ocellatus</name>
    <dbReference type="NCBI Taxonomy" id="259542"/>
    <lineage>
        <taxon>Eukaryota</taxon>
        <taxon>Metazoa</taxon>
        <taxon>Spiralia</taxon>
        <taxon>Lophotrochozoa</taxon>
        <taxon>Mollusca</taxon>
        <taxon>Gastropoda</taxon>
        <taxon>Heterobranchia</taxon>
        <taxon>Euthyneura</taxon>
        <taxon>Panpulmonata</taxon>
        <taxon>Sacoglossa</taxon>
        <taxon>Placobranchoidea</taxon>
        <taxon>Plakobranchidae</taxon>
        <taxon>Plakobranchus</taxon>
    </lineage>
</organism>
<proteinExistence type="predicted"/>
<dbReference type="Proteomes" id="UP000735302">
    <property type="component" value="Unassembled WGS sequence"/>
</dbReference>
<accession>A0AAV3YWY7</accession>
<sequence>MEDTSSDHKPGESDDDFSSSDEEITETLEQSIITSLKPAPQWPCQEVRDASPPSSNLEEAYSFNLLAHYVAKTSLAHQGTFTIGKFLKQTETFFSFFCYYQ</sequence>
<comment type="caution">
    <text evidence="2">The sequence shown here is derived from an EMBL/GenBank/DDBJ whole genome shotgun (WGS) entry which is preliminary data.</text>
</comment>
<gene>
    <name evidence="2" type="ORF">PoB_001407400</name>
</gene>
<dbReference type="AlphaFoldDB" id="A0AAV3YWY7"/>
<feature type="compositionally biased region" description="Acidic residues" evidence="1">
    <location>
        <begin position="13"/>
        <end position="26"/>
    </location>
</feature>
<evidence type="ECO:0000256" key="1">
    <source>
        <dbReference type="SAM" id="MobiDB-lite"/>
    </source>
</evidence>
<protein>
    <submittedName>
        <fullName evidence="2">Uncharacterized protein</fullName>
    </submittedName>
</protein>
<keyword evidence="3" id="KW-1185">Reference proteome</keyword>
<evidence type="ECO:0000313" key="2">
    <source>
        <dbReference type="EMBL" id="GFN87568.1"/>
    </source>
</evidence>
<feature type="compositionally biased region" description="Basic and acidic residues" evidence="1">
    <location>
        <begin position="1"/>
        <end position="12"/>
    </location>
</feature>
<feature type="region of interest" description="Disordered" evidence="1">
    <location>
        <begin position="1"/>
        <end position="55"/>
    </location>
</feature>